<dbReference type="GO" id="GO:0016298">
    <property type="term" value="F:lipase activity"/>
    <property type="evidence" value="ECO:0007669"/>
    <property type="project" value="InterPro"/>
</dbReference>
<dbReference type="EnsemblFungi" id="PTTG_06319-t43_1">
    <property type="protein sequence ID" value="PTTG_06319-t43_1-p1"/>
    <property type="gene ID" value="PTTG_06319"/>
</dbReference>
<evidence type="ECO:0000256" key="1">
    <source>
        <dbReference type="ARBA" id="ARBA00004502"/>
    </source>
</evidence>
<evidence type="ECO:0008006" key="9">
    <source>
        <dbReference type="Google" id="ProtNLM"/>
    </source>
</evidence>
<dbReference type="GO" id="GO:0019915">
    <property type="term" value="P:lipid storage"/>
    <property type="evidence" value="ECO:0007669"/>
    <property type="project" value="InterPro"/>
</dbReference>
<dbReference type="InterPro" id="IPR029058">
    <property type="entry name" value="AB_hydrolase_fold"/>
</dbReference>
<evidence type="ECO:0000313" key="6">
    <source>
        <dbReference type="EMBL" id="OAV96322.1"/>
    </source>
</evidence>
<reference evidence="6" key="2">
    <citation type="submission" date="2016-05" db="EMBL/GenBank/DDBJ databases">
        <title>Comparative analysis highlights variable genome content of wheat rusts and divergence of the mating loci.</title>
        <authorList>
            <person name="Cuomo C.A."/>
            <person name="Bakkeren G."/>
            <person name="Szabo L."/>
            <person name="Khalil H."/>
            <person name="Joly D."/>
            <person name="Goldberg J."/>
            <person name="Young S."/>
            <person name="Zeng Q."/>
            <person name="Fellers J."/>
        </authorList>
    </citation>
    <scope>NUCLEOTIDE SEQUENCE [LARGE SCALE GENOMIC DNA]</scope>
    <source>
        <strain evidence="6">1-1 BBBD Race 1</strain>
    </source>
</reference>
<feature type="compositionally biased region" description="Polar residues" evidence="5">
    <location>
        <begin position="1"/>
        <end position="20"/>
    </location>
</feature>
<feature type="region of interest" description="Disordered" evidence="5">
    <location>
        <begin position="1"/>
        <end position="21"/>
    </location>
</feature>
<dbReference type="PANTHER" id="PTHR13390:SF0">
    <property type="entry name" value="LIPID DROPLET-ASSOCIATED HYDROLASE"/>
    <property type="match status" value="1"/>
</dbReference>
<sequence length="464" mass="51490">MATAGNSSTVPDSKDSQTGLRDNLRKLLTSYRYPGYPPTDLSIHSSFDQPYLKFDSSRNCFSYPSDDEAPLDSAKPTGGRATPRIIVYMIPGNPGLVEFYEQFLSLLCASFDQVGGCEIVCSGHLGHSLRHNSNLDFRFLENFKLWKLFQSSNQPLPSTPPQLGGSSLDDQIEYHSEIVGKIIHQGIGDPTKTKLVVIGHSVGGHIATKVLERYPDQVMHIIGLFPTISHIARSPNGLRLSPLFSPILLPFINMLQILVSLALPKMIICRLITLYYNPISGTRSESRPAAQGLPGSGKKADDTSEQNLLIMLNFILNINCVSAVLKMARSEMESICALDTKFIHLFHQQLTLFWTSHQADEWVGETEITEIIELLSLHPDTSPDNVNNTINHQHRVVPSHLNQSSILFGDKSIDSQSQVKPSGKIPSWKRMDEGIPHAFCLKDNEVMAKECSALIQQKLSSFNP</sequence>
<dbReference type="STRING" id="630390.A0A0C4EZQ9"/>
<evidence type="ECO:0000256" key="5">
    <source>
        <dbReference type="SAM" id="MobiDB-lite"/>
    </source>
</evidence>
<dbReference type="Gene3D" id="3.40.50.1820">
    <property type="entry name" value="alpha/beta hydrolase"/>
    <property type="match status" value="1"/>
</dbReference>
<reference evidence="6" key="1">
    <citation type="submission" date="2009-11" db="EMBL/GenBank/DDBJ databases">
        <authorList>
            <consortium name="The Broad Institute Genome Sequencing Platform"/>
            <person name="Ward D."/>
            <person name="Feldgarden M."/>
            <person name="Earl A."/>
            <person name="Young S.K."/>
            <person name="Zeng Q."/>
            <person name="Koehrsen M."/>
            <person name="Alvarado L."/>
            <person name="Berlin A."/>
            <person name="Bochicchio J."/>
            <person name="Borenstein D."/>
            <person name="Chapman S.B."/>
            <person name="Chen Z."/>
            <person name="Engels R."/>
            <person name="Freedman E."/>
            <person name="Gellesch M."/>
            <person name="Goldberg J."/>
            <person name="Griggs A."/>
            <person name="Gujja S."/>
            <person name="Heilman E."/>
            <person name="Heiman D."/>
            <person name="Hepburn T."/>
            <person name="Howarth C."/>
            <person name="Jen D."/>
            <person name="Larson L."/>
            <person name="Lewis B."/>
            <person name="Mehta T."/>
            <person name="Park D."/>
            <person name="Pearson M."/>
            <person name="Roberts A."/>
            <person name="Saif S."/>
            <person name="Shea T."/>
            <person name="Shenoy N."/>
            <person name="Sisk P."/>
            <person name="Stolte C."/>
            <person name="Sykes S."/>
            <person name="Thomson T."/>
            <person name="Walk T."/>
            <person name="White J."/>
            <person name="Yandava C."/>
            <person name="Izard J."/>
            <person name="Baranova O.V."/>
            <person name="Blanton J.M."/>
            <person name="Tanner A.C."/>
            <person name="Dewhirst F.E."/>
            <person name="Haas B."/>
            <person name="Nusbaum C."/>
            <person name="Birren B."/>
        </authorList>
    </citation>
    <scope>NUCLEOTIDE SEQUENCE [LARGE SCALE GENOMIC DNA]</scope>
    <source>
        <strain evidence="6">1-1 BBBD Race 1</strain>
    </source>
</reference>
<dbReference type="Proteomes" id="UP000005240">
    <property type="component" value="Unassembled WGS sequence"/>
</dbReference>
<dbReference type="SUPFAM" id="SSF53474">
    <property type="entry name" value="alpha/beta-Hydrolases"/>
    <property type="match status" value="1"/>
</dbReference>
<evidence type="ECO:0000256" key="3">
    <source>
        <dbReference type="ARBA" id="ARBA00022677"/>
    </source>
</evidence>
<dbReference type="OMA" id="LIGYYHT"/>
<keyword evidence="3" id="KW-0551">Lipid droplet</keyword>
<evidence type="ECO:0000256" key="2">
    <source>
        <dbReference type="ARBA" id="ARBA00008300"/>
    </source>
</evidence>
<reference evidence="7 8" key="3">
    <citation type="journal article" date="2017" name="G3 (Bethesda)">
        <title>Comparative analysis highlights variable genome content of wheat rusts and divergence of the mating loci.</title>
        <authorList>
            <person name="Cuomo C.A."/>
            <person name="Bakkeren G."/>
            <person name="Khalil H.B."/>
            <person name="Panwar V."/>
            <person name="Joly D."/>
            <person name="Linning R."/>
            <person name="Sakthikumar S."/>
            <person name="Song X."/>
            <person name="Adiconis X."/>
            <person name="Fan L."/>
            <person name="Goldberg J.M."/>
            <person name="Levin J.Z."/>
            <person name="Young S."/>
            <person name="Zeng Q."/>
            <person name="Anikster Y."/>
            <person name="Bruce M."/>
            <person name="Wang M."/>
            <person name="Yin C."/>
            <person name="McCallum B."/>
            <person name="Szabo L.J."/>
            <person name="Hulbert S."/>
            <person name="Chen X."/>
            <person name="Fellers J.P."/>
        </authorList>
    </citation>
    <scope>NUCLEOTIDE SEQUENCE</scope>
    <source>
        <strain evidence="8">Isolate 1-1 / race 1 (BBBD)</strain>
        <strain evidence="7">isolate 1-1 / race 1 (BBBD)</strain>
    </source>
</reference>
<comment type="subcellular location">
    <subcellularLocation>
        <location evidence="1">Lipid droplet</location>
    </subcellularLocation>
</comment>
<proteinExistence type="inferred from homology"/>
<organism evidence="6">
    <name type="scientific">Puccinia triticina (isolate 1-1 / race 1 (BBBD))</name>
    <name type="common">Brown leaf rust fungus</name>
    <dbReference type="NCBI Taxonomy" id="630390"/>
    <lineage>
        <taxon>Eukaryota</taxon>
        <taxon>Fungi</taxon>
        <taxon>Dikarya</taxon>
        <taxon>Basidiomycota</taxon>
        <taxon>Pucciniomycotina</taxon>
        <taxon>Pucciniomycetes</taxon>
        <taxon>Pucciniales</taxon>
        <taxon>Pucciniaceae</taxon>
        <taxon>Puccinia</taxon>
    </lineage>
</organism>
<dbReference type="EMBL" id="ADAS02000020">
    <property type="protein sequence ID" value="OAV96322.1"/>
    <property type="molecule type" value="Genomic_DNA"/>
</dbReference>
<accession>A0A0C4EZQ9</accession>
<dbReference type="OrthoDB" id="448051at2759"/>
<dbReference type="AlphaFoldDB" id="A0A0C4EZQ9"/>
<keyword evidence="4" id="KW-0378">Hydrolase</keyword>
<dbReference type="Pfam" id="PF10230">
    <property type="entry name" value="LIDHydrolase"/>
    <property type="match status" value="1"/>
</dbReference>
<comment type="similarity">
    <text evidence="2">Belongs to the AB hydrolase superfamily. LDAH family.</text>
</comment>
<keyword evidence="8" id="KW-1185">Reference proteome</keyword>
<evidence type="ECO:0000256" key="4">
    <source>
        <dbReference type="ARBA" id="ARBA00022801"/>
    </source>
</evidence>
<dbReference type="GO" id="GO:0005811">
    <property type="term" value="C:lipid droplet"/>
    <property type="evidence" value="ECO:0007669"/>
    <property type="project" value="UniProtKB-SubCell"/>
</dbReference>
<gene>
    <name evidence="6" type="ORF">PTTG_06319</name>
</gene>
<protein>
    <recommendedName>
        <fullName evidence="9">AB hydrolase-1 domain-containing protein</fullName>
    </recommendedName>
</protein>
<evidence type="ECO:0000313" key="7">
    <source>
        <dbReference type="EnsemblFungi" id="PTTG_06319-t43_1-p1"/>
    </source>
</evidence>
<reference evidence="7" key="4">
    <citation type="submission" date="2025-05" db="UniProtKB">
        <authorList>
            <consortium name="EnsemblFungi"/>
        </authorList>
    </citation>
    <scope>IDENTIFICATION</scope>
    <source>
        <strain evidence="7">isolate 1-1 / race 1 (BBBD)</strain>
    </source>
</reference>
<dbReference type="PANTHER" id="PTHR13390">
    <property type="entry name" value="LIPASE"/>
    <property type="match status" value="1"/>
</dbReference>
<dbReference type="VEuPathDB" id="FungiDB:PTTG_06319"/>
<name>A0A0C4EZQ9_PUCT1</name>
<evidence type="ECO:0000313" key="8">
    <source>
        <dbReference type="Proteomes" id="UP000005240"/>
    </source>
</evidence>
<dbReference type="InterPro" id="IPR019363">
    <property type="entry name" value="LDAH"/>
</dbReference>